<gene>
    <name evidence="11" type="ORF">EW026_g2740</name>
</gene>
<evidence type="ECO:0000256" key="6">
    <source>
        <dbReference type="ARBA" id="ARBA00023270"/>
    </source>
</evidence>
<evidence type="ECO:0000256" key="5">
    <source>
        <dbReference type="ARBA" id="ARBA00023239"/>
    </source>
</evidence>
<dbReference type="SUPFAM" id="SSF51366">
    <property type="entry name" value="Ribulose-phoshate binding barrel"/>
    <property type="match status" value="1"/>
</dbReference>
<sequence length="243" mass="25598">MTTPAQTPNGGSPLPAVPQGAGNPAGTPVMAPTRSAHGKDGGNSTLGTFGVKSGLAQMLKGGVIMDVVNADQARIAEEAGACAVMALERVPADIRAQGGVARMSDPEMIKSIMDTVTIPVMAKARIGHFVEAQILQAVGVDYIDESEVLTPADEEHHINKHAYKVPFVCGARNLGEALRRISEGAAFIRTKGEAGTGNVVEAVRHQRAMMSEIRKASVMSEEELYAYAKDIQAPFHLLKETAA</sequence>
<dbReference type="InterPro" id="IPR013785">
    <property type="entry name" value="Aldolase_TIM"/>
</dbReference>
<evidence type="ECO:0000256" key="7">
    <source>
        <dbReference type="ARBA" id="ARBA00047992"/>
    </source>
</evidence>
<comment type="catalytic activity">
    <reaction evidence="7">
        <text>aldehydo-D-ribose 5-phosphate + D-glyceraldehyde 3-phosphate + L-glutamine = pyridoxal 5'-phosphate + L-glutamate + phosphate + 3 H2O + H(+)</text>
        <dbReference type="Rhea" id="RHEA:31507"/>
        <dbReference type="ChEBI" id="CHEBI:15377"/>
        <dbReference type="ChEBI" id="CHEBI:15378"/>
        <dbReference type="ChEBI" id="CHEBI:29985"/>
        <dbReference type="ChEBI" id="CHEBI:43474"/>
        <dbReference type="ChEBI" id="CHEBI:58273"/>
        <dbReference type="ChEBI" id="CHEBI:58359"/>
        <dbReference type="ChEBI" id="CHEBI:59776"/>
        <dbReference type="ChEBI" id="CHEBI:597326"/>
        <dbReference type="EC" id="4.3.3.6"/>
    </reaction>
</comment>
<comment type="similarity">
    <text evidence="2 8">Belongs to the PdxS/SNZ family.</text>
</comment>
<dbReference type="Proteomes" id="UP000309038">
    <property type="component" value="Unassembled WGS sequence"/>
</dbReference>
<feature type="compositionally biased region" description="Polar residues" evidence="9">
    <location>
        <begin position="1"/>
        <end position="10"/>
    </location>
</feature>
<protein>
    <recommendedName>
        <fullName evidence="3">pyridoxal 5'-phosphate synthase (glutamine hydrolyzing)</fullName>
        <ecNumber evidence="3">4.3.3.6</ecNumber>
    </recommendedName>
</protein>
<dbReference type="EC" id="4.3.3.6" evidence="3"/>
<evidence type="ECO:0000313" key="12">
    <source>
        <dbReference type="Proteomes" id="UP000309038"/>
    </source>
</evidence>
<keyword evidence="5" id="KW-0456">Lyase</keyword>
<dbReference type="EMBL" id="SGPJ01000073">
    <property type="protein sequence ID" value="THG99650.1"/>
    <property type="molecule type" value="Genomic_DNA"/>
</dbReference>
<dbReference type="UniPathway" id="UPA00245"/>
<feature type="region of interest" description="Disordered" evidence="9">
    <location>
        <begin position="1"/>
        <end position="45"/>
    </location>
</feature>
<proteinExistence type="inferred from homology"/>
<evidence type="ECO:0000256" key="2">
    <source>
        <dbReference type="ARBA" id="ARBA00007281"/>
    </source>
</evidence>
<evidence type="ECO:0000256" key="3">
    <source>
        <dbReference type="ARBA" id="ARBA00012084"/>
    </source>
</evidence>
<dbReference type="GO" id="GO:0036381">
    <property type="term" value="F:pyridoxal 5'-phosphate synthase (glutamine hydrolysing) activity"/>
    <property type="evidence" value="ECO:0007669"/>
    <property type="project" value="UniProtKB-EC"/>
</dbReference>
<reference evidence="11 12" key="1">
    <citation type="submission" date="2019-02" db="EMBL/GenBank/DDBJ databases">
        <title>Genome sequencing of the rare red list fungi Phlebia centrifuga.</title>
        <authorList>
            <person name="Buettner E."/>
            <person name="Kellner H."/>
        </authorList>
    </citation>
    <scope>NUCLEOTIDE SEQUENCE [LARGE SCALE GENOMIC DNA]</scope>
    <source>
        <strain evidence="11 12">DSM 108282</strain>
    </source>
</reference>
<dbReference type="AlphaFoldDB" id="A0A4S4KNC5"/>
<dbReference type="PROSITE" id="PS51129">
    <property type="entry name" value="PDXS_SNZ_2"/>
    <property type="match status" value="1"/>
</dbReference>
<keyword evidence="4" id="KW-0663">Pyridoxal phosphate</keyword>
<keyword evidence="12" id="KW-1185">Reference proteome</keyword>
<dbReference type="PANTHER" id="PTHR31829:SF0">
    <property type="entry name" value="PYRIDOXAL 5'-PHOSPHATE SYNTHASE SUBUNIT SNZ1-RELATED"/>
    <property type="match status" value="1"/>
</dbReference>
<accession>A0A4S4KNC5</accession>
<dbReference type="InterPro" id="IPR033755">
    <property type="entry name" value="PdxS/SNZ_N"/>
</dbReference>
<evidence type="ECO:0000256" key="9">
    <source>
        <dbReference type="SAM" id="MobiDB-lite"/>
    </source>
</evidence>
<dbReference type="InterPro" id="IPR011060">
    <property type="entry name" value="RibuloseP-bd_barrel"/>
</dbReference>
<organism evidence="11 12">
    <name type="scientific">Hermanssonia centrifuga</name>
    <dbReference type="NCBI Taxonomy" id="98765"/>
    <lineage>
        <taxon>Eukaryota</taxon>
        <taxon>Fungi</taxon>
        <taxon>Dikarya</taxon>
        <taxon>Basidiomycota</taxon>
        <taxon>Agaricomycotina</taxon>
        <taxon>Agaricomycetes</taxon>
        <taxon>Polyporales</taxon>
        <taxon>Meruliaceae</taxon>
        <taxon>Hermanssonia</taxon>
    </lineage>
</organism>
<feature type="domain" description="PdxS/SNZ N-terminal" evidence="10">
    <location>
        <begin position="49"/>
        <end position="242"/>
    </location>
</feature>
<dbReference type="GO" id="GO:0008615">
    <property type="term" value="P:pyridoxine biosynthetic process"/>
    <property type="evidence" value="ECO:0007669"/>
    <property type="project" value="TreeGrafter"/>
</dbReference>
<evidence type="ECO:0000256" key="8">
    <source>
        <dbReference type="PROSITE-ProRule" id="PRU00481"/>
    </source>
</evidence>
<keyword evidence="6" id="KW-0704">Schiff base</keyword>
<dbReference type="PANTHER" id="PTHR31829">
    <property type="entry name" value="PYRIDOXAL 5'-PHOSPHATE SYNTHASE SUBUNIT SNZ1-RELATED"/>
    <property type="match status" value="1"/>
</dbReference>
<comment type="pathway">
    <text evidence="1">Cofactor biosynthesis; pyridoxal 5'-phosphate biosynthesis.</text>
</comment>
<evidence type="ECO:0000256" key="4">
    <source>
        <dbReference type="ARBA" id="ARBA00022898"/>
    </source>
</evidence>
<evidence type="ECO:0000313" key="11">
    <source>
        <dbReference type="EMBL" id="THG99650.1"/>
    </source>
</evidence>
<dbReference type="Pfam" id="PF01680">
    <property type="entry name" value="SOR_SNZ"/>
    <property type="match status" value="1"/>
</dbReference>
<dbReference type="GO" id="GO:0006520">
    <property type="term" value="P:amino acid metabolic process"/>
    <property type="evidence" value="ECO:0007669"/>
    <property type="project" value="TreeGrafter"/>
</dbReference>
<dbReference type="InterPro" id="IPR001852">
    <property type="entry name" value="PdxS/SNZ"/>
</dbReference>
<evidence type="ECO:0000256" key="1">
    <source>
        <dbReference type="ARBA" id="ARBA00004737"/>
    </source>
</evidence>
<evidence type="ECO:0000259" key="10">
    <source>
        <dbReference type="Pfam" id="PF01680"/>
    </source>
</evidence>
<comment type="caution">
    <text evidence="11">The sequence shown here is derived from an EMBL/GenBank/DDBJ whole genome shotgun (WGS) entry which is preliminary data.</text>
</comment>
<dbReference type="Gene3D" id="3.20.20.70">
    <property type="entry name" value="Aldolase class I"/>
    <property type="match status" value="1"/>
</dbReference>
<name>A0A4S4KNC5_9APHY</name>
<dbReference type="GO" id="GO:0042823">
    <property type="term" value="P:pyridoxal phosphate biosynthetic process"/>
    <property type="evidence" value="ECO:0007669"/>
    <property type="project" value="UniProtKB-UniPathway"/>
</dbReference>